<evidence type="ECO:0000313" key="2">
    <source>
        <dbReference type="Proteomes" id="UP000192582"/>
    </source>
</evidence>
<sequence length="98" mass="10779">MRPADLTAVEIADQLHAAYQEDRRLAPAGPDKHERLALADDLGCHEEAWQHRAGARRGGVLLNGLGSELGLAPVRQEGVNLRDEPIKIRCLHKVRTGM</sequence>
<gene>
    <name evidence="1" type="ORF">SAMN00790413_03482</name>
</gene>
<keyword evidence="2" id="KW-1185">Reference proteome</keyword>
<reference evidence="1 2" key="1">
    <citation type="submission" date="2017-04" db="EMBL/GenBank/DDBJ databases">
        <authorList>
            <person name="Afonso C.L."/>
            <person name="Miller P.J."/>
            <person name="Scott M.A."/>
            <person name="Spackman E."/>
            <person name="Goraichik I."/>
            <person name="Dimitrov K.M."/>
            <person name="Suarez D.L."/>
            <person name="Swayne D.E."/>
        </authorList>
    </citation>
    <scope>NUCLEOTIDE SEQUENCE [LARGE SCALE GENOMIC DNA]</scope>
    <source>
        <strain evidence="1 2">KR-140</strain>
    </source>
</reference>
<accession>A0A1W1UX20</accession>
<name>A0A1W1UX20_9DEIO</name>
<dbReference type="AlphaFoldDB" id="A0A1W1UX20"/>
<dbReference type="EMBL" id="FWWU01000008">
    <property type="protein sequence ID" value="SMB85632.1"/>
    <property type="molecule type" value="Genomic_DNA"/>
</dbReference>
<organism evidence="1 2">
    <name type="scientific">Deinococcus hopiensis KR-140</name>
    <dbReference type="NCBI Taxonomy" id="695939"/>
    <lineage>
        <taxon>Bacteria</taxon>
        <taxon>Thermotogati</taxon>
        <taxon>Deinococcota</taxon>
        <taxon>Deinococci</taxon>
        <taxon>Deinococcales</taxon>
        <taxon>Deinococcaceae</taxon>
        <taxon>Deinococcus</taxon>
    </lineage>
</organism>
<evidence type="ECO:0000313" key="1">
    <source>
        <dbReference type="EMBL" id="SMB85632.1"/>
    </source>
</evidence>
<dbReference type="Proteomes" id="UP000192582">
    <property type="component" value="Unassembled WGS sequence"/>
</dbReference>
<protein>
    <submittedName>
        <fullName evidence="1">Uncharacterized protein</fullName>
    </submittedName>
</protein>
<proteinExistence type="predicted"/>